<evidence type="ECO:0000256" key="1">
    <source>
        <dbReference type="SAM" id="Phobius"/>
    </source>
</evidence>
<keyword evidence="1" id="KW-1133">Transmembrane helix</keyword>
<dbReference type="EMBL" id="ML120351">
    <property type="protein sequence ID" value="RPB06032.1"/>
    <property type="molecule type" value="Genomic_DNA"/>
</dbReference>
<sequence length="57" mass="6704">MYCTLIKIFPTILFSFLSAFLPLSISFLLHYNILILILLEFPFSPYPAPFLLNFIYL</sequence>
<evidence type="ECO:0000313" key="3">
    <source>
        <dbReference type="Proteomes" id="UP000276215"/>
    </source>
</evidence>
<organism evidence="2 3">
    <name type="scientific">Choiromyces venosus 120613-1</name>
    <dbReference type="NCBI Taxonomy" id="1336337"/>
    <lineage>
        <taxon>Eukaryota</taxon>
        <taxon>Fungi</taxon>
        <taxon>Dikarya</taxon>
        <taxon>Ascomycota</taxon>
        <taxon>Pezizomycotina</taxon>
        <taxon>Pezizomycetes</taxon>
        <taxon>Pezizales</taxon>
        <taxon>Tuberaceae</taxon>
        <taxon>Choiromyces</taxon>
    </lineage>
</organism>
<proteinExistence type="predicted"/>
<keyword evidence="1" id="KW-0812">Transmembrane</keyword>
<name>A0A3N4K9R5_9PEZI</name>
<keyword evidence="3" id="KW-1185">Reference proteome</keyword>
<protein>
    <submittedName>
        <fullName evidence="2">Uncharacterized protein</fullName>
    </submittedName>
</protein>
<keyword evidence="1" id="KW-0472">Membrane</keyword>
<accession>A0A3N4K9R5</accession>
<dbReference type="AlphaFoldDB" id="A0A3N4K9R5"/>
<evidence type="ECO:0000313" key="2">
    <source>
        <dbReference type="EMBL" id="RPB06032.1"/>
    </source>
</evidence>
<dbReference type="Proteomes" id="UP000276215">
    <property type="component" value="Unassembled WGS sequence"/>
</dbReference>
<gene>
    <name evidence="2" type="ORF">L873DRAFT_16418</name>
</gene>
<reference evidence="2 3" key="1">
    <citation type="journal article" date="2018" name="Nat. Ecol. Evol.">
        <title>Pezizomycetes genomes reveal the molecular basis of ectomycorrhizal truffle lifestyle.</title>
        <authorList>
            <person name="Murat C."/>
            <person name="Payen T."/>
            <person name="Noel B."/>
            <person name="Kuo A."/>
            <person name="Morin E."/>
            <person name="Chen J."/>
            <person name="Kohler A."/>
            <person name="Krizsan K."/>
            <person name="Balestrini R."/>
            <person name="Da Silva C."/>
            <person name="Montanini B."/>
            <person name="Hainaut M."/>
            <person name="Levati E."/>
            <person name="Barry K.W."/>
            <person name="Belfiori B."/>
            <person name="Cichocki N."/>
            <person name="Clum A."/>
            <person name="Dockter R.B."/>
            <person name="Fauchery L."/>
            <person name="Guy J."/>
            <person name="Iotti M."/>
            <person name="Le Tacon F."/>
            <person name="Lindquist E.A."/>
            <person name="Lipzen A."/>
            <person name="Malagnac F."/>
            <person name="Mello A."/>
            <person name="Molinier V."/>
            <person name="Miyauchi S."/>
            <person name="Poulain J."/>
            <person name="Riccioni C."/>
            <person name="Rubini A."/>
            <person name="Sitrit Y."/>
            <person name="Splivallo R."/>
            <person name="Traeger S."/>
            <person name="Wang M."/>
            <person name="Zifcakova L."/>
            <person name="Wipf D."/>
            <person name="Zambonelli A."/>
            <person name="Paolocci F."/>
            <person name="Nowrousian M."/>
            <person name="Ottonello S."/>
            <person name="Baldrian P."/>
            <person name="Spatafora J.W."/>
            <person name="Henrissat B."/>
            <person name="Nagy L.G."/>
            <person name="Aury J.M."/>
            <person name="Wincker P."/>
            <person name="Grigoriev I.V."/>
            <person name="Bonfante P."/>
            <person name="Martin F.M."/>
        </authorList>
    </citation>
    <scope>NUCLEOTIDE SEQUENCE [LARGE SCALE GENOMIC DNA]</scope>
    <source>
        <strain evidence="2 3">120613-1</strain>
    </source>
</reference>
<feature type="transmembrane region" description="Helical" evidence="1">
    <location>
        <begin position="12"/>
        <end position="39"/>
    </location>
</feature>